<dbReference type="InterPro" id="IPR013259">
    <property type="entry name" value="Sulfakinin"/>
</dbReference>
<dbReference type="PROSITE" id="PS00259">
    <property type="entry name" value="GASTRIN"/>
    <property type="match status" value="1"/>
</dbReference>
<organism evidence="7">
    <name type="scientific">Rhipicephalus microplus</name>
    <name type="common">Cattle tick</name>
    <name type="synonym">Boophilus microplus</name>
    <dbReference type="NCBI Taxonomy" id="6941"/>
    <lineage>
        <taxon>Eukaryota</taxon>
        <taxon>Metazoa</taxon>
        <taxon>Ecdysozoa</taxon>
        <taxon>Arthropoda</taxon>
        <taxon>Chelicerata</taxon>
        <taxon>Arachnida</taxon>
        <taxon>Acari</taxon>
        <taxon>Parasitiformes</taxon>
        <taxon>Ixodida</taxon>
        <taxon>Ixodoidea</taxon>
        <taxon>Ixodidae</taxon>
        <taxon>Rhipicephalinae</taxon>
        <taxon>Rhipicephalus</taxon>
        <taxon>Boophilus</taxon>
    </lineage>
</organism>
<dbReference type="InterPro" id="IPR013152">
    <property type="entry name" value="Gastrin/cholecystokinin_CS"/>
</dbReference>
<evidence type="ECO:0000256" key="6">
    <source>
        <dbReference type="SAM" id="SignalP"/>
    </source>
</evidence>
<comment type="subcellular location">
    <subcellularLocation>
        <location evidence="1">Secreted</location>
    </subcellularLocation>
</comment>
<keyword evidence="4" id="KW-0027">Amidation</keyword>
<dbReference type="VEuPathDB" id="VectorBase:LOC119159569"/>
<evidence type="ECO:0000313" key="7">
    <source>
        <dbReference type="EMBL" id="NOV41383.1"/>
    </source>
</evidence>
<dbReference type="GO" id="GO:0005576">
    <property type="term" value="C:extracellular region"/>
    <property type="evidence" value="ECO:0007669"/>
    <property type="project" value="UniProtKB-SubCell"/>
</dbReference>
<sequence>MQFSARFLLFVLVAIIAAASSALGYSASNQVSSQQQQQQQQRHRINVGRWLKSMLPAAAAAAASAGDTDSRNTADLDTADMIDPVLLASGFAKRQEDDYGHMRFGRSDDYGHMRFGRK</sequence>
<dbReference type="GO" id="GO:0007218">
    <property type="term" value="P:neuropeptide signaling pathway"/>
    <property type="evidence" value="ECO:0007669"/>
    <property type="project" value="UniProtKB-KW"/>
</dbReference>
<evidence type="ECO:0000256" key="4">
    <source>
        <dbReference type="ARBA" id="ARBA00022815"/>
    </source>
</evidence>
<keyword evidence="5" id="KW-0527">Neuropeptide</keyword>
<proteinExistence type="inferred from homology"/>
<evidence type="ECO:0000256" key="3">
    <source>
        <dbReference type="ARBA" id="ARBA00022525"/>
    </source>
</evidence>
<dbReference type="AlphaFoldDB" id="A0A6M2D5D5"/>
<keyword evidence="6" id="KW-0732">Signal</keyword>
<protein>
    <submittedName>
        <fullName evidence="7">Putative preprosulfakinin</fullName>
    </submittedName>
</protein>
<accession>A0A6M2D5D5</accession>
<evidence type="ECO:0000256" key="1">
    <source>
        <dbReference type="ARBA" id="ARBA00004613"/>
    </source>
</evidence>
<reference evidence="7" key="1">
    <citation type="submission" date="2019-09" db="EMBL/GenBank/DDBJ databases">
        <title>Organ-specific transcriptomic study of the physiology of the cattle tick, Rhipicephalus microplus.</title>
        <authorList>
            <person name="Tirloni L."/>
            <person name="Braz G."/>
            <person name="Gandara A.C.P."/>
            <person name="Sabadin G.A."/>
            <person name="da Silva R.M."/>
            <person name="Guizzo M.G."/>
            <person name="Machado J.A."/>
            <person name="Costa E.P."/>
            <person name="Gomes H.F."/>
            <person name="Moraes J."/>
            <person name="Mota M.B.S."/>
            <person name="Mesquita R.D."/>
            <person name="Alvarenga P.H."/>
            <person name="Alves F."/>
            <person name="Seixas A."/>
            <person name="da Fonseca R.N."/>
            <person name="Fogaca A."/>
            <person name="Logullo C."/>
            <person name="Tanaka A."/>
            <person name="Daffre S."/>
            <person name="Termignoni C."/>
            <person name="Vaz I.S.Jr."/>
            <person name="Oliveira P.L."/>
            <person name="Ribeiro J.M."/>
        </authorList>
    </citation>
    <scope>NUCLEOTIDE SEQUENCE</scope>
    <source>
        <strain evidence="7">Porto Alegre</strain>
    </source>
</reference>
<feature type="signal peptide" evidence="6">
    <location>
        <begin position="1"/>
        <end position="24"/>
    </location>
</feature>
<comment type="similarity">
    <text evidence="2">Belongs to the gastrin/cholecystokinin family.</text>
</comment>
<feature type="chain" id="PRO_5026949020" evidence="6">
    <location>
        <begin position="25"/>
        <end position="118"/>
    </location>
</feature>
<keyword evidence="3" id="KW-0964">Secreted</keyword>
<dbReference type="EMBL" id="GHWJ01008646">
    <property type="protein sequence ID" value="NOV41383.1"/>
    <property type="molecule type" value="Transcribed_RNA"/>
</dbReference>
<evidence type="ECO:0000256" key="5">
    <source>
        <dbReference type="ARBA" id="ARBA00023320"/>
    </source>
</evidence>
<name>A0A6M2D5D5_RHIMP</name>
<dbReference type="Pfam" id="PF08257">
    <property type="entry name" value="Sulfakinin"/>
    <property type="match status" value="2"/>
</dbReference>
<evidence type="ECO:0000256" key="2">
    <source>
        <dbReference type="ARBA" id="ARBA00006273"/>
    </source>
</evidence>
<dbReference type="OrthoDB" id="6498845at2759"/>